<organism evidence="1 2">
    <name type="scientific">Tribonema minus</name>
    <dbReference type="NCBI Taxonomy" id="303371"/>
    <lineage>
        <taxon>Eukaryota</taxon>
        <taxon>Sar</taxon>
        <taxon>Stramenopiles</taxon>
        <taxon>Ochrophyta</taxon>
        <taxon>PX clade</taxon>
        <taxon>Xanthophyceae</taxon>
        <taxon>Tribonematales</taxon>
        <taxon>Tribonemataceae</taxon>
        <taxon>Tribonema</taxon>
    </lineage>
</organism>
<protein>
    <submittedName>
        <fullName evidence="1">Uncharacterized protein</fullName>
    </submittedName>
</protein>
<dbReference type="Proteomes" id="UP000664859">
    <property type="component" value="Unassembled WGS sequence"/>
</dbReference>
<gene>
    <name evidence="1" type="ORF">JKP88DRAFT_253150</name>
</gene>
<reference evidence="1" key="1">
    <citation type="submission" date="2021-02" db="EMBL/GenBank/DDBJ databases">
        <title>First Annotated Genome of the Yellow-green Alga Tribonema minus.</title>
        <authorList>
            <person name="Mahan K.M."/>
        </authorList>
    </citation>
    <scope>NUCLEOTIDE SEQUENCE</scope>
    <source>
        <strain evidence="1">UTEX B ZZ1240</strain>
    </source>
</reference>
<sequence length="328" mass="33881">MGLYAIACCNAHQRQPLERCKAQRRGAAAAIASDSSTLHECRTVGLLSSTSNTGTGVASCHSSERSASFGGVGGICGVLEPLTAAPDSHDPFTAVSNMVIATASPGLVYSSKGGAAVSISTSNGQRSIAGSPSAVECNMEAVQPVAVVAAYCELRGLLTLQRGSLQQAGLGGVPKEGIALSWRYNCGSASRPVAGGDSSTPQGRRDAAVLTTQYSSRQRHRPTRTLLPRVRVSADIKATPFGREKPRNEGTGLLLLGSQIACNAAADDGGTTQLMTRARSLSDSKTQHQAAGDVCVVMICIVPPWPAHCYAIRSHTADCIAVEFAVAS</sequence>
<evidence type="ECO:0000313" key="1">
    <source>
        <dbReference type="EMBL" id="KAG5188978.1"/>
    </source>
</evidence>
<dbReference type="AlphaFoldDB" id="A0A836CKT7"/>
<comment type="caution">
    <text evidence="1">The sequence shown here is derived from an EMBL/GenBank/DDBJ whole genome shotgun (WGS) entry which is preliminary data.</text>
</comment>
<proteinExistence type="predicted"/>
<name>A0A836CKT7_9STRA</name>
<keyword evidence="2" id="KW-1185">Reference proteome</keyword>
<accession>A0A836CKT7</accession>
<evidence type="ECO:0000313" key="2">
    <source>
        <dbReference type="Proteomes" id="UP000664859"/>
    </source>
</evidence>
<dbReference type="EMBL" id="JAFCMP010000059">
    <property type="protein sequence ID" value="KAG5188978.1"/>
    <property type="molecule type" value="Genomic_DNA"/>
</dbReference>